<gene>
    <name evidence="1" type="ORF">UFOPK1722_01577</name>
</gene>
<organism evidence="1">
    <name type="scientific">freshwater metagenome</name>
    <dbReference type="NCBI Taxonomy" id="449393"/>
    <lineage>
        <taxon>unclassified sequences</taxon>
        <taxon>metagenomes</taxon>
        <taxon>ecological metagenomes</taxon>
    </lineage>
</organism>
<sequence length="155" mass="16397">MIGLAVVVASTMTACSDTDRSGARFCGELSESVTGLSGPLSTSNDIGDLVDRYEKLDGITPLAIREDWHVITELLRAAEDVDFEDPRSRQDLADAAYKAERSAREVARWVESTCGVTMPDVIGVEGPDTTVATTVPIIATTVPALVTTVAPSTTP</sequence>
<protein>
    <submittedName>
        <fullName evidence="1">Unannotated protein</fullName>
    </submittedName>
</protein>
<name>A0A6J6FS61_9ZZZZ</name>
<reference evidence="1" key="1">
    <citation type="submission" date="2020-05" db="EMBL/GenBank/DDBJ databases">
        <authorList>
            <person name="Chiriac C."/>
            <person name="Salcher M."/>
            <person name="Ghai R."/>
            <person name="Kavagutti S V."/>
        </authorList>
    </citation>
    <scope>NUCLEOTIDE SEQUENCE</scope>
</reference>
<dbReference type="EMBL" id="CAEZTS010000168">
    <property type="protein sequence ID" value="CAB4589813.1"/>
    <property type="molecule type" value="Genomic_DNA"/>
</dbReference>
<evidence type="ECO:0000313" key="1">
    <source>
        <dbReference type="EMBL" id="CAB4589813.1"/>
    </source>
</evidence>
<accession>A0A6J6FS61</accession>
<dbReference type="AlphaFoldDB" id="A0A6J6FS61"/>
<proteinExistence type="predicted"/>